<dbReference type="STRING" id="1797716.A3D07_03095"/>
<sequence>MTYLKVFFKIFLSAAIMFGLPVSIFFLLPYGYPRGIIAGGSAGIIFGLIVAFISAPKQIDSNGKEIPVRHWASVELDLPYGKAFEKCSQAIRLLEKVNKVKEDKIKGEIKADVGFSWMKGGLLSGVGDVVEISFEKKDNQKTSVKISSRPWLPTAIADGGRNFHNVDQIIAGLKGIHPTVAKVLYGLYEK</sequence>
<name>A0A1F5GFH8_9BACT</name>
<evidence type="ECO:0000256" key="1">
    <source>
        <dbReference type="SAM" id="Phobius"/>
    </source>
</evidence>
<comment type="caution">
    <text evidence="2">The sequence shown here is derived from an EMBL/GenBank/DDBJ whole genome shotgun (WGS) entry which is preliminary data.</text>
</comment>
<keyword evidence="1" id="KW-1133">Transmembrane helix</keyword>
<evidence type="ECO:0000313" key="2">
    <source>
        <dbReference type="EMBL" id="OGD90604.1"/>
    </source>
</evidence>
<feature type="transmembrane region" description="Helical" evidence="1">
    <location>
        <begin position="7"/>
        <end position="30"/>
    </location>
</feature>
<keyword evidence="1" id="KW-0812">Transmembrane</keyword>
<dbReference type="AlphaFoldDB" id="A0A1F5GFH8"/>
<evidence type="ECO:0000313" key="3">
    <source>
        <dbReference type="Proteomes" id="UP000177124"/>
    </source>
</evidence>
<accession>A0A1F5GFH8</accession>
<proteinExistence type="predicted"/>
<gene>
    <name evidence="2" type="ORF">A3D07_03095</name>
</gene>
<dbReference type="Proteomes" id="UP000177124">
    <property type="component" value="Unassembled WGS sequence"/>
</dbReference>
<keyword evidence="1" id="KW-0472">Membrane</keyword>
<organism evidence="2 3">
    <name type="scientific">Candidatus Curtissbacteria bacterium RIFCSPHIGHO2_02_FULL_42_15</name>
    <dbReference type="NCBI Taxonomy" id="1797716"/>
    <lineage>
        <taxon>Bacteria</taxon>
        <taxon>Candidatus Curtissiibacteriota</taxon>
    </lineage>
</organism>
<protein>
    <submittedName>
        <fullName evidence="2">Uncharacterized protein</fullName>
    </submittedName>
</protein>
<dbReference type="EMBL" id="MFBF01000040">
    <property type="protein sequence ID" value="OGD90604.1"/>
    <property type="molecule type" value="Genomic_DNA"/>
</dbReference>
<feature type="transmembrane region" description="Helical" evidence="1">
    <location>
        <begin position="36"/>
        <end position="55"/>
    </location>
</feature>
<reference evidence="2 3" key="1">
    <citation type="journal article" date="2016" name="Nat. Commun.">
        <title>Thousands of microbial genomes shed light on interconnected biogeochemical processes in an aquifer system.</title>
        <authorList>
            <person name="Anantharaman K."/>
            <person name="Brown C.T."/>
            <person name="Hug L.A."/>
            <person name="Sharon I."/>
            <person name="Castelle C.J."/>
            <person name="Probst A.J."/>
            <person name="Thomas B.C."/>
            <person name="Singh A."/>
            <person name="Wilkins M.J."/>
            <person name="Karaoz U."/>
            <person name="Brodie E.L."/>
            <person name="Williams K.H."/>
            <person name="Hubbard S.S."/>
            <person name="Banfield J.F."/>
        </authorList>
    </citation>
    <scope>NUCLEOTIDE SEQUENCE [LARGE SCALE GENOMIC DNA]</scope>
</reference>